<dbReference type="Pfam" id="PF00172">
    <property type="entry name" value="Zn_clus"/>
    <property type="match status" value="1"/>
</dbReference>
<evidence type="ECO:0000313" key="8">
    <source>
        <dbReference type="EMBL" id="KAF2099948.1"/>
    </source>
</evidence>
<evidence type="ECO:0000259" key="7">
    <source>
        <dbReference type="PROSITE" id="PS50048"/>
    </source>
</evidence>
<evidence type="ECO:0000256" key="5">
    <source>
        <dbReference type="ARBA" id="ARBA00023242"/>
    </source>
</evidence>
<dbReference type="GO" id="GO:0006351">
    <property type="term" value="P:DNA-templated transcription"/>
    <property type="evidence" value="ECO:0007669"/>
    <property type="project" value="InterPro"/>
</dbReference>
<sequence>MATDGDDEPRRKRKRIGYACDYCRAKKNRCDGERPVCGSCRERGQSCRYPPTKSRPVYTEEYVENLKAQNRLLEDQLQRGAARGDQEPSQAHAGLTARSDYGMSPPQDWRSTEPGSMQPGFSQNGYRGPVRHSVSFERRPSALQTSGHSNGAGLVSPSASTTVAPEAASTHSVPLASTPSENGNSRNAKAYYGESSTFNFLEKVCSPAEEDGASGSAANGGAMNYASSSLAASQKSANPYDGLLSGAGDDPFGLPHRSIADSLVDSYFKHRHPTNPYLHEPRFRQRYERVWLGQAIGGESATENTLAWLGLVNMVFAFGYDHDSDGRNSASVGRVRYFKRAQTLLFSGMLHSGTVELVQALLLMGQYYHNGLELNTCWTIVGMAIRVAQGLGLHICPGSSSYDPIDREVRKRTWWGCYIQDRLLSVKVGRRPTIDEIIPKTCDLPLAVDDDYISAEPGAAEPPIQPADTPSRLSFYQQAILQARFLGQVVDTLYSGTSPPGKEREPFNVSDLVARSIKLDGDLVSWQQGLPPHLQFDAEGGGWLFERQRSVLLMRFLGARQLIHRQILLIVISRRIEDPFQNELVHLCVGRCVAASYDTICQMAILQQRALMRSGWHNSHYVFTALCILVAFQTLDPESRAQARLPESIDVSSVISRGMDILERAGELHPLAIRYLDFVRQWQTRLQNISTRRQTSSATHIAAPGSMSNILNAQGMETSGQPPADHFPPNQFPLDVGTGFFDIENLFDPSTWFEMPYNLNENAAAR</sequence>
<evidence type="ECO:0000256" key="6">
    <source>
        <dbReference type="SAM" id="MobiDB-lite"/>
    </source>
</evidence>
<keyword evidence="3" id="KW-0238">DNA-binding</keyword>
<dbReference type="GO" id="GO:0005634">
    <property type="term" value="C:nucleus"/>
    <property type="evidence" value="ECO:0007669"/>
    <property type="project" value="TreeGrafter"/>
</dbReference>
<organism evidence="8 9">
    <name type="scientific">Rhizodiscina lignyota</name>
    <dbReference type="NCBI Taxonomy" id="1504668"/>
    <lineage>
        <taxon>Eukaryota</taxon>
        <taxon>Fungi</taxon>
        <taxon>Dikarya</taxon>
        <taxon>Ascomycota</taxon>
        <taxon>Pezizomycotina</taxon>
        <taxon>Dothideomycetes</taxon>
        <taxon>Pleosporomycetidae</taxon>
        <taxon>Aulographales</taxon>
        <taxon>Rhizodiscinaceae</taxon>
        <taxon>Rhizodiscina</taxon>
    </lineage>
</organism>
<comment type="caution">
    <text evidence="8">The sequence shown here is derived from an EMBL/GenBank/DDBJ whole genome shotgun (WGS) entry which is preliminary data.</text>
</comment>
<dbReference type="EMBL" id="ML978125">
    <property type="protein sequence ID" value="KAF2099948.1"/>
    <property type="molecule type" value="Genomic_DNA"/>
</dbReference>
<feature type="domain" description="Zn(2)-C6 fungal-type" evidence="7">
    <location>
        <begin position="19"/>
        <end position="49"/>
    </location>
</feature>
<dbReference type="PANTHER" id="PTHR47424">
    <property type="entry name" value="REGULATORY PROTEIN GAL4"/>
    <property type="match status" value="1"/>
</dbReference>
<evidence type="ECO:0000256" key="3">
    <source>
        <dbReference type="ARBA" id="ARBA00023125"/>
    </source>
</evidence>
<feature type="compositionally biased region" description="Basic and acidic residues" evidence="6">
    <location>
        <begin position="74"/>
        <end position="86"/>
    </location>
</feature>
<keyword evidence="1" id="KW-0479">Metal-binding</keyword>
<keyword evidence="4" id="KW-0804">Transcription</keyword>
<dbReference type="PANTHER" id="PTHR47424:SF3">
    <property type="entry name" value="REGULATORY PROTEIN GAL4"/>
    <property type="match status" value="1"/>
</dbReference>
<reference evidence="8" key="1">
    <citation type="journal article" date="2020" name="Stud. Mycol.">
        <title>101 Dothideomycetes genomes: a test case for predicting lifestyles and emergence of pathogens.</title>
        <authorList>
            <person name="Haridas S."/>
            <person name="Albert R."/>
            <person name="Binder M."/>
            <person name="Bloem J."/>
            <person name="Labutti K."/>
            <person name="Salamov A."/>
            <person name="Andreopoulos B."/>
            <person name="Baker S."/>
            <person name="Barry K."/>
            <person name="Bills G."/>
            <person name="Bluhm B."/>
            <person name="Cannon C."/>
            <person name="Castanera R."/>
            <person name="Culley D."/>
            <person name="Daum C."/>
            <person name="Ezra D."/>
            <person name="Gonzalez J."/>
            <person name="Henrissat B."/>
            <person name="Kuo A."/>
            <person name="Liang C."/>
            <person name="Lipzen A."/>
            <person name="Lutzoni F."/>
            <person name="Magnuson J."/>
            <person name="Mondo S."/>
            <person name="Nolan M."/>
            <person name="Ohm R."/>
            <person name="Pangilinan J."/>
            <person name="Park H.-J."/>
            <person name="Ramirez L."/>
            <person name="Alfaro M."/>
            <person name="Sun H."/>
            <person name="Tritt A."/>
            <person name="Yoshinaga Y."/>
            <person name="Zwiers L.-H."/>
            <person name="Turgeon B."/>
            <person name="Goodwin S."/>
            <person name="Spatafora J."/>
            <person name="Crous P."/>
            <person name="Grigoriev I."/>
        </authorList>
    </citation>
    <scope>NUCLEOTIDE SEQUENCE</scope>
    <source>
        <strain evidence="8">CBS 133067</strain>
    </source>
</reference>
<feature type="region of interest" description="Disordered" evidence="6">
    <location>
        <begin position="74"/>
        <end position="188"/>
    </location>
</feature>
<dbReference type="CDD" id="cd00067">
    <property type="entry name" value="GAL4"/>
    <property type="match status" value="1"/>
</dbReference>
<keyword evidence="9" id="KW-1185">Reference proteome</keyword>
<dbReference type="InterPro" id="IPR051127">
    <property type="entry name" value="Fungal_SecMet_Regulators"/>
</dbReference>
<dbReference type="InterPro" id="IPR036864">
    <property type="entry name" value="Zn2-C6_fun-type_DNA-bd_sf"/>
</dbReference>
<evidence type="ECO:0000256" key="4">
    <source>
        <dbReference type="ARBA" id="ARBA00023163"/>
    </source>
</evidence>
<evidence type="ECO:0000256" key="1">
    <source>
        <dbReference type="ARBA" id="ARBA00022723"/>
    </source>
</evidence>
<dbReference type="GO" id="GO:0000978">
    <property type="term" value="F:RNA polymerase II cis-regulatory region sequence-specific DNA binding"/>
    <property type="evidence" value="ECO:0007669"/>
    <property type="project" value="TreeGrafter"/>
</dbReference>
<dbReference type="InterPro" id="IPR007219">
    <property type="entry name" value="XnlR_reg_dom"/>
</dbReference>
<dbReference type="OrthoDB" id="424974at2759"/>
<dbReference type="CDD" id="cd12148">
    <property type="entry name" value="fungal_TF_MHR"/>
    <property type="match status" value="1"/>
</dbReference>
<gene>
    <name evidence="8" type="ORF">NA57DRAFT_55880</name>
</gene>
<feature type="compositionally biased region" description="Polar residues" evidence="6">
    <location>
        <begin position="157"/>
        <end position="187"/>
    </location>
</feature>
<dbReference type="AlphaFoldDB" id="A0A9P4IH75"/>
<dbReference type="GO" id="GO:0000981">
    <property type="term" value="F:DNA-binding transcription factor activity, RNA polymerase II-specific"/>
    <property type="evidence" value="ECO:0007669"/>
    <property type="project" value="InterPro"/>
</dbReference>
<keyword evidence="2" id="KW-0805">Transcription regulation</keyword>
<evidence type="ECO:0000256" key="2">
    <source>
        <dbReference type="ARBA" id="ARBA00023015"/>
    </source>
</evidence>
<feature type="compositionally biased region" description="Polar residues" evidence="6">
    <location>
        <begin position="113"/>
        <end position="125"/>
    </location>
</feature>
<dbReference type="InterPro" id="IPR001138">
    <property type="entry name" value="Zn2Cys6_DnaBD"/>
</dbReference>
<keyword evidence="5" id="KW-0539">Nucleus</keyword>
<dbReference type="Proteomes" id="UP000799772">
    <property type="component" value="Unassembled WGS sequence"/>
</dbReference>
<dbReference type="GO" id="GO:0008270">
    <property type="term" value="F:zinc ion binding"/>
    <property type="evidence" value="ECO:0007669"/>
    <property type="project" value="InterPro"/>
</dbReference>
<accession>A0A9P4IH75</accession>
<dbReference type="PROSITE" id="PS00463">
    <property type="entry name" value="ZN2_CY6_FUNGAL_1"/>
    <property type="match status" value="1"/>
</dbReference>
<protein>
    <recommendedName>
        <fullName evidence="7">Zn(2)-C6 fungal-type domain-containing protein</fullName>
    </recommendedName>
</protein>
<name>A0A9P4IH75_9PEZI</name>
<dbReference type="SMART" id="SM00066">
    <property type="entry name" value="GAL4"/>
    <property type="match status" value="1"/>
</dbReference>
<dbReference type="PROSITE" id="PS50048">
    <property type="entry name" value="ZN2_CY6_FUNGAL_2"/>
    <property type="match status" value="1"/>
</dbReference>
<dbReference type="Pfam" id="PF04082">
    <property type="entry name" value="Fungal_trans"/>
    <property type="match status" value="1"/>
</dbReference>
<dbReference type="GO" id="GO:0000435">
    <property type="term" value="P:positive regulation of transcription from RNA polymerase II promoter by galactose"/>
    <property type="evidence" value="ECO:0007669"/>
    <property type="project" value="TreeGrafter"/>
</dbReference>
<proteinExistence type="predicted"/>
<dbReference type="Gene3D" id="4.10.240.10">
    <property type="entry name" value="Zn(2)-C6 fungal-type DNA-binding domain"/>
    <property type="match status" value="1"/>
</dbReference>
<dbReference type="SUPFAM" id="SSF57701">
    <property type="entry name" value="Zn2/Cys6 DNA-binding domain"/>
    <property type="match status" value="1"/>
</dbReference>
<evidence type="ECO:0000313" key="9">
    <source>
        <dbReference type="Proteomes" id="UP000799772"/>
    </source>
</evidence>
<dbReference type="SMART" id="SM00906">
    <property type="entry name" value="Fungal_trans"/>
    <property type="match status" value="1"/>
</dbReference>